<evidence type="ECO:0000256" key="1">
    <source>
        <dbReference type="SAM" id="MobiDB-lite"/>
    </source>
</evidence>
<gene>
    <name evidence="3" type="ORF">VaNZ11_013630</name>
</gene>
<organism evidence="3 4">
    <name type="scientific">Volvox africanus</name>
    <dbReference type="NCBI Taxonomy" id="51714"/>
    <lineage>
        <taxon>Eukaryota</taxon>
        <taxon>Viridiplantae</taxon>
        <taxon>Chlorophyta</taxon>
        <taxon>core chlorophytes</taxon>
        <taxon>Chlorophyceae</taxon>
        <taxon>CS clade</taxon>
        <taxon>Chlamydomonadales</taxon>
        <taxon>Volvocaceae</taxon>
        <taxon>Volvox</taxon>
    </lineage>
</organism>
<sequence length="154" mass="17255">MWAAQPAPDRGISPSFIIGLVLLLFIMTADMSSWGSNSSSSSQQVRLGQQQAQAQAQEVRDKLMYELTVSNERLETENRHLNLQLLVLRRMLRACRGNRTSGGSASKIMQLAQSELALATGDLRQNEAVRSGKQEDEKKGYKGYNDDEYNRYKG</sequence>
<feature type="region of interest" description="Disordered" evidence="1">
    <location>
        <begin position="127"/>
        <end position="154"/>
    </location>
</feature>
<keyword evidence="4" id="KW-1185">Reference proteome</keyword>
<dbReference type="EMBL" id="BSDZ01000080">
    <property type="protein sequence ID" value="GLI69085.1"/>
    <property type="molecule type" value="Genomic_DNA"/>
</dbReference>
<proteinExistence type="predicted"/>
<keyword evidence="2" id="KW-0812">Transmembrane</keyword>
<protein>
    <submittedName>
        <fullName evidence="3">Uncharacterized protein</fullName>
    </submittedName>
</protein>
<reference evidence="3 4" key="1">
    <citation type="journal article" date="2023" name="IScience">
        <title>Expanded male sex-determining region conserved during the evolution of homothallism in the green alga Volvox.</title>
        <authorList>
            <person name="Yamamoto K."/>
            <person name="Matsuzaki R."/>
            <person name="Mahakham W."/>
            <person name="Heman W."/>
            <person name="Sekimoto H."/>
            <person name="Kawachi M."/>
            <person name="Minakuchi Y."/>
            <person name="Toyoda A."/>
            <person name="Nozaki H."/>
        </authorList>
    </citation>
    <scope>NUCLEOTIDE SEQUENCE [LARGE SCALE GENOMIC DNA]</scope>
    <source>
        <strain evidence="3 4">NIES-4468</strain>
    </source>
</reference>
<evidence type="ECO:0000313" key="4">
    <source>
        <dbReference type="Proteomes" id="UP001165090"/>
    </source>
</evidence>
<name>A0ABQ5SGU3_9CHLO</name>
<accession>A0ABQ5SGU3</accession>
<keyword evidence="2" id="KW-1133">Transmembrane helix</keyword>
<evidence type="ECO:0000256" key="2">
    <source>
        <dbReference type="SAM" id="Phobius"/>
    </source>
</evidence>
<evidence type="ECO:0000313" key="3">
    <source>
        <dbReference type="EMBL" id="GLI69085.1"/>
    </source>
</evidence>
<comment type="caution">
    <text evidence="3">The sequence shown here is derived from an EMBL/GenBank/DDBJ whole genome shotgun (WGS) entry which is preliminary data.</text>
</comment>
<keyword evidence="2" id="KW-0472">Membrane</keyword>
<feature type="transmembrane region" description="Helical" evidence="2">
    <location>
        <begin position="12"/>
        <end position="29"/>
    </location>
</feature>
<dbReference type="Proteomes" id="UP001165090">
    <property type="component" value="Unassembled WGS sequence"/>
</dbReference>